<protein>
    <submittedName>
        <fullName evidence="1">Uncharacterized protein</fullName>
    </submittedName>
</protein>
<dbReference type="EMBL" id="JACEOL010000016">
    <property type="protein sequence ID" value="MBA4601725.1"/>
    <property type="molecule type" value="Genomic_DNA"/>
</dbReference>
<proteinExistence type="predicted"/>
<evidence type="ECO:0000313" key="2">
    <source>
        <dbReference type="Proteomes" id="UP000538292"/>
    </source>
</evidence>
<dbReference type="RefSeq" id="WP_181738520.1">
    <property type="nucleotide sequence ID" value="NZ_JACEOL010000016.1"/>
</dbReference>
<reference evidence="1 2" key="1">
    <citation type="submission" date="2020-07" db="EMBL/GenBank/DDBJ databases">
        <title>Thermoactinomyces phylogeny.</title>
        <authorList>
            <person name="Dunlap C."/>
        </authorList>
    </citation>
    <scope>NUCLEOTIDE SEQUENCE [LARGE SCALE GENOMIC DNA]</scope>
    <source>
        <strain evidence="1 2">AMNI-1</strain>
    </source>
</reference>
<gene>
    <name evidence="1" type="ORF">H2C83_05185</name>
</gene>
<dbReference type="Proteomes" id="UP000538292">
    <property type="component" value="Unassembled WGS sequence"/>
</dbReference>
<accession>A0A7W1XRC9</accession>
<evidence type="ECO:0000313" key="1">
    <source>
        <dbReference type="EMBL" id="MBA4601725.1"/>
    </source>
</evidence>
<sequence>MINRTDVKKAIYAYENSIIPNIKKVFSFHFPAETDTILFEVHSGGYGLYGISMTPMSDGEEINYSRIQTLLDEVQTRIKLDQFIDPNDDYINRIDRLDHIMFELIIPFFSECFDKATNRPSHIQYFIRTHEANDVFNLQNKTWVEIEDLYE</sequence>
<name>A0A7W1XRC9_9BACL</name>
<dbReference type="AlphaFoldDB" id="A0A7W1XRC9"/>
<comment type="caution">
    <text evidence="1">The sequence shown here is derived from an EMBL/GenBank/DDBJ whole genome shotgun (WGS) entry which is preliminary data.</text>
</comment>
<keyword evidence="2" id="KW-1185">Reference proteome</keyword>
<organism evidence="1 2">
    <name type="scientific">Thermoactinomyces mirandus</name>
    <dbReference type="NCBI Taxonomy" id="2756294"/>
    <lineage>
        <taxon>Bacteria</taxon>
        <taxon>Bacillati</taxon>
        <taxon>Bacillota</taxon>
        <taxon>Bacilli</taxon>
        <taxon>Bacillales</taxon>
        <taxon>Thermoactinomycetaceae</taxon>
        <taxon>Thermoactinomyces</taxon>
    </lineage>
</organism>